<dbReference type="EMBL" id="BMQJ01000004">
    <property type="protein sequence ID" value="GGP93005.1"/>
    <property type="molecule type" value="Genomic_DNA"/>
</dbReference>
<gene>
    <name evidence="2" type="ORF">GCM10010140_23560</name>
</gene>
<keyword evidence="3" id="KW-1185">Reference proteome</keyword>
<sequence length="293" mass="32630">MPRVLFAVPAIGLALAALTGCGGPAATQAAATPSPSPADAMQNRIRQMESDRADCMKRKGFKYNMNVPPPKQAGDEKRKLDAGDYETMKRFRQKYGFKYFAEFVYPDDPAAAQYEFYDNTANQPIKNSLSATQLAAWGEADVDCRNAAIKKFTGKTVTSEQDYYDQLNRRLEQADRETDGDPKLVELARKYGECLRAKGYKVASLRPTKVAEAGGAELKAELNRLGRQQAEDPVDGAEYQPKLTAAQARPYLDREIKAALDDLECGRDFYPAYSAGNKMMKAYDEFGLRVIQW</sequence>
<accession>A0ABQ2QTH0</accession>
<feature type="chain" id="PRO_5045791149" evidence="1">
    <location>
        <begin position="17"/>
        <end position="293"/>
    </location>
</feature>
<organism evidence="2 3">
    <name type="scientific">Streptosporangium pseudovulgare</name>
    <dbReference type="NCBI Taxonomy" id="35765"/>
    <lineage>
        <taxon>Bacteria</taxon>
        <taxon>Bacillati</taxon>
        <taxon>Actinomycetota</taxon>
        <taxon>Actinomycetes</taxon>
        <taxon>Streptosporangiales</taxon>
        <taxon>Streptosporangiaceae</taxon>
        <taxon>Streptosporangium</taxon>
    </lineage>
</organism>
<name>A0ABQ2QTH0_9ACTN</name>
<dbReference type="Proteomes" id="UP000611554">
    <property type="component" value="Unassembled WGS sequence"/>
</dbReference>
<reference evidence="3" key="1">
    <citation type="journal article" date="2019" name="Int. J. Syst. Evol. Microbiol.">
        <title>The Global Catalogue of Microorganisms (GCM) 10K type strain sequencing project: providing services to taxonomists for standard genome sequencing and annotation.</title>
        <authorList>
            <consortium name="The Broad Institute Genomics Platform"/>
            <consortium name="The Broad Institute Genome Sequencing Center for Infectious Disease"/>
            <person name="Wu L."/>
            <person name="Ma J."/>
        </authorList>
    </citation>
    <scope>NUCLEOTIDE SEQUENCE [LARGE SCALE GENOMIC DNA]</scope>
    <source>
        <strain evidence="3">JCM 3115</strain>
    </source>
</reference>
<dbReference type="PROSITE" id="PS51257">
    <property type="entry name" value="PROKAR_LIPOPROTEIN"/>
    <property type="match status" value="1"/>
</dbReference>
<keyword evidence="1" id="KW-0732">Signal</keyword>
<feature type="signal peptide" evidence="1">
    <location>
        <begin position="1"/>
        <end position="16"/>
    </location>
</feature>
<protein>
    <submittedName>
        <fullName evidence="2">Uncharacterized protein</fullName>
    </submittedName>
</protein>
<comment type="caution">
    <text evidence="2">The sequence shown here is derived from an EMBL/GenBank/DDBJ whole genome shotgun (WGS) entry which is preliminary data.</text>
</comment>
<evidence type="ECO:0000313" key="3">
    <source>
        <dbReference type="Proteomes" id="UP000611554"/>
    </source>
</evidence>
<proteinExistence type="predicted"/>
<evidence type="ECO:0000313" key="2">
    <source>
        <dbReference type="EMBL" id="GGP93005.1"/>
    </source>
</evidence>
<evidence type="ECO:0000256" key="1">
    <source>
        <dbReference type="SAM" id="SignalP"/>
    </source>
</evidence>
<dbReference type="RefSeq" id="WP_189246481.1">
    <property type="nucleotide sequence ID" value="NZ_BMQJ01000004.1"/>
</dbReference>